<evidence type="ECO:0000259" key="6">
    <source>
        <dbReference type="SMART" id="SM01009"/>
    </source>
</evidence>
<dbReference type="RefSeq" id="WP_248342989.1">
    <property type="nucleotide sequence ID" value="NZ_AP025592.1"/>
</dbReference>
<comment type="catalytic activity">
    <reaction evidence="1">
        <text>Hydrolysis of alkylated DNA, releasing 3-methyladenine, 3-methylguanine, 7-methylguanine and 7-methyladenine.</text>
        <dbReference type="EC" id="3.2.2.21"/>
    </reaction>
</comment>
<reference evidence="8" key="1">
    <citation type="journal article" date="2022" name="Int. J. Syst. Evol. Microbiol.">
        <title>Anaeromyxobacter oryzae sp. nov., Anaeromyxobacter diazotrophicus sp. nov. and Anaeromyxobacter paludicola sp. nov., isolated from paddy soils.</title>
        <authorList>
            <person name="Itoh H."/>
            <person name="Xu Z."/>
            <person name="Mise K."/>
            <person name="Masuda Y."/>
            <person name="Ushijima N."/>
            <person name="Hayakawa C."/>
            <person name="Shiratori Y."/>
            <person name="Senoo K."/>
        </authorList>
    </citation>
    <scope>NUCLEOTIDE SEQUENCE [LARGE SCALE GENOMIC DNA]</scope>
    <source>
        <strain evidence="8">Red630</strain>
    </source>
</reference>
<evidence type="ECO:0000313" key="7">
    <source>
        <dbReference type="EMBL" id="BDG10480.1"/>
    </source>
</evidence>
<dbReference type="InterPro" id="IPR051912">
    <property type="entry name" value="Alkylbase_DNA_Glycosylase/TA"/>
</dbReference>
<dbReference type="Proteomes" id="UP001162734">
    <property type="component" value="Chromosome"/>
</dbReference>
<dbReference type="SMART" id="SM00478">
    <property type="entry name" value="ENDO3c"/>
    <property type="match status" value="1"/>
</dbReference>
<dbReference type="InterPro" id="IPR011257">
    <property type="entry name" value="DNA_glycosylase"/>
</dbReference>
<dbReference type="InterPro" id="IPR037046">
    <property type="entry name" value="AlkA_N_sf"/>
</dbReference>
<feature type="domain" description="HhH-GPD" evidence="5">
    <location>
        <begin position="135"/>
        <end position="290"/>
    </location>
</feature>
<dbReference type="EMBL" id="AP025592">
    <property type="protein sequence ID" value="BDG10480.1"/>
    <property type="molecule type" value="Genomic_DNA"/>
</dbReference>
<dbReference type="InterPro" id="IPR010316">
    <property type="entry name" value="AlkA_N"/>
</dbReference>
<proteinExistence type="predicted"/>
<sequence length="290" mass="31037">MRLELTLPYRPPYDLEALLRFFAARAIPGVEQVESGAWRRAVSTPGFQGVISVRAATDGSPALELSLTSARRPAAPVVEAIRRGVTRVFDLDADPEAVQAHLGKDRRLAPLLAARPGLRIAGAFDPFEMSVRGIVGQQISVKGAVTILGRIAKAHGAPLEDARGLTRLFPGPEALAEADLAPLGLTRARAEAVRRIARALRDGALSLERGPSLEETVARLVALPGIGPWTAQYIAMRALGEKDAFVAGDLGVRKALARGGALPTVAQAERRAERWRPFRAYAVMQLWAGA</sequence>
<dbReference type="InterPro" id="IPR023170">
    <property type="entry name" value="HhH_base_excis_C"/>
</dbReference>
<dbReference type="InterPro" id="IPR003265">
    <property type="entry name" value="HhH-GPD_domain"/>
</dbReference>
<dbReference type="PANTHER" id="PTHR43003">
    <property type="entry name" value="DNA-3-METHYLADENINE GLYCOSYLASE"/>
    <property type="match status" value="1"/>
</dbReference>
<keyword evidence="3" id="KW-0227">DNA damage</keyword>
<gene>
    <name evidence="7" type="ORF">AMPC_35930</name>
</gene>
<dbReference type="EC" id="3.2.2.21" evidence="2"/>
<accession>A0ABM7XF15</accession>
<dbReference type="Gene3D" id="1.10.1670.10">
    <property type="entry name" value="Helix-hairpin-Helix base-excision DNA repair enzymes (C-terminal)"/>
    <property type="match status" value="1"/>
</dbReference>
<dbReference type="Gene3D" id="1.10.340.30">
    <property type="entry name" value="Hypothetical protein, domain 2"/>
    <property type="match status" value="1"/>
</dbReference>
<evidence type="ECO:0000256" key="3">
    <source>
        <dbReference type="ARBA" id="ARBA00022763"/>
    </source>
</evidence>
<dbReference type="CDD" id="cd00056">
    <property type="entry name" value="ENDO3c"/>
    <property type="match status" value="1"/>
</dbReference>
<evidence type="ECO:0000313" key="8">
    <source>
        <dbReference type="Proteomes" id="UP001162734"/>
    </source>
</evidence>
<dbReference type="Gene3D" id="3.30.310.20">
    <property type="entry name" value="DNA-3-methyladenine glycosylase AlkA, N-terminal domain"/>
    <property type="match status" value="1"/>
</dbReference>
<name>A0ABM7XF15_9BACT</name>
<organism evidence="7 8">
    <name type="scientific">Anaeromyxobacter paludicola</name>
    <dbReference type="NCBI Taxonomy" id="2918171"/>
    <lineage>
        <taxon>Bacteria</taxon>
        <taxon>Pseudomonadati</taxon>
        <taxon>Myxococcota</taxon>
        <taxon>Myxococcia</taxon>
        <taxon>Myxococcales</taxon>
        <taxon>Cystobacterineae</taxon>
        <taxon>Anaeromyxobacteraceae</taxon>
        <taxon>Anaeromyxobacter</taxon>
    </lineage>
</organism>
<dbReference type="SMART" id="SM01009">
    <property type="entry name" value="AlkA_N"/>
    <property type="match status" value="1"/>
</dbReference>
<evidence type="ECO:0000256" key="2">
    <source>
        <dbReference type="ARBA" id="ARBA00012000"/>
    </source>
</evidence>
<dbReference type="Pfam" id="PF06029">
    <property type="entry name" value="AlkA_N"/>
    <property type="match status" value="1"/>
</dbReference>
<dbReference type="PANTHER" id="PTHR43003:SF13">
    <property type="entry name" value="DNA-3-METHYLADENINE GLYCOSYLASE 2"/>
    <property type="match status" value="1"/>
</dbReference>
<evidence type="ECO:0000256" key="1">
    <source>
        <dbReference type="ARBA" id="ARBA00000086"/>
    </source>
</evidence>
<evidence type="ECO:0000256" key="4">
    <source>
        <dbReference type="ARBA" id="ARBA00023204"/>
    </source>
</evidence>
<dbReference type="Pfam" id="PF00730">
    <property type="entry name" value="HhH-GPD"/>
    <property type="match status" value="1"/>
</dbReference>
<keyword evidence="8" id="KW-1185">Reference proteome</keyword>
<dbReference type="SUPFAM" id="SSF48150">
    <property type="entry name" value="DNA-glycosylase"/>
    <property type="match status" value="1"/>
</dbReference>
<feature type="domain" description="DNA-3-methyladenine glycosylase AlkA N-terminal" evidence="6">
    <location>
        <begin position="4"/>
        <end position="125"/>
    </location>
</feature>
<evidence type="ECO:0000259" key="5">
    <source>
        <dbReference type="SMART" id="SM00478"/>
    </source>
</evidence>
<dbReference type="SUPFAM" id="SSF55945">
    <property type="entry name" value="TATA-box binding protein-like"/>
    <property type="match status" value="1"/>
</dbReference>
<protein>
    <recommendedName>
        <fullName evidence="2">DNA-3-methyladenine glycosylase II</fullName>
        <ecNumber evidence="2">3.2.2.21</ecNumber>
    </recommendedName>
</protein>
<keyword evidence="4" id="KW-0234">DNA repair</keyword>